<comment type="caution">
    <text evidence="6">The sequence shown here is derived from an EMBL/GenBank/DDBJ whole genome shotgun (WGS) entry which is preliminary data.</text>
</comment>
<dbReference type="AlphaFoldDB" id="A0A7W4JCX8"/>
<evidence type="ECO:0000256" key="3">
    <source>
        <dbReference type="ARBA" id="ARBA00023125"/>
    </source>
</evidence>
<dbReference type="EMBL" id="JABEQL010000007">
    <property type="protein sequence ID" value="MBB2178951.1"/>
    <property type="molecule type" value="Genomic_DNA"/>
</dbReference>
<evidence type="ECO:0000256" key="4">
    <source>
        <dbReference type="ARBA" id="ARBA00023163"/>
    </source>
</evidence>
<reference evidence="6 7" key="1">
    <citation type="submission" date="2020-04" db="EMBL/GenBank/DDBJ databases">
        <title>Description of novel Gluconacetobacter.</title>
        <authorList>
            <person name="Sombolestani A."/>
        </authorList>
    </citation>
    <scope>NUCLEOTIDE SEQUENCE [LARGE SCALE GENOMIC DNA]</scope>
    <source>
        <strain evidence="6 7">LMG 27725</strain>
    </source>
</reference>
<protein>
    <submittedName>
        <fullName evidence="6">LysR family transcriptional regulator</fullName>
    </submittedName>
</protein>
<keyword evidence="4" id="KW-0804">Transcription</keyword>
<dbReference type="Gene3D" id="3.40.190.10">
    <property type="entry name" value="Periplasmic binding protein-like II"/>
    <property type="match status" value="2"/>
</dbReference>
<dbReference type="Proteomes" id="UP000525623">
    <property type="component" value="Unassembled WGS sequence"/>
</dbReference>
<dbReference type="Pfam" id="PF03466">
    <property type="entry name" value="LysR_substrate"/>
    <property type="match status" value="1"/>
</dbReference>
<dbReference type="Gene3D" id="1.10.10.10">
    <property type="entry name" value="Winged helix-like DNA-binding domain superfamily/Winged helix DNA-binding domain"/>
    <property type="match status" value="1"/>
</dbReference>
<dbReference type="InterPro" id="IPR005119">
    <property type="entry name" value="LysR_subst-bd"/>
</dbReference>
<dbReference type="InterPro" id="IPR058163">
    <property type="entry name" value="LysR-type_TF_proteobact-type"/>
</dbReference>
<keyword evidence="2" id="KW-0805">Transcription regulation</keyword>
<accession>A0A7W4JCX8</accession>
<organism evidence="6 7">
    <name type="scientific">Gluconacetobacter tumulicola</name>
    <dbReference type="NCBI Taxonomy" id="1017177"/>
    <lineage>
        <taxon>Bacteria</taxon>
        <taxon>Pseudomonadati</taxon>
        <taxon>Pseudomonadota</taxon>
        <taxon>Alphaproteobacteria</taxon>
        <taxon>Acetobacterales</taxon>
        <taxon>Acetobacteraceae</taxon>
        <taxon>Gluconacetobacter</taxon>
    </lineage>
</organism>
<keyword evidence="3" id="KW-0238">DNA-binding</keyword>
<feature type="domain" description="HTH lysR-type" evidence="5">
    <location>
        <begin position="7"/>
        <end position="64"/>
    </location>
</feature>
<gene>
    <name evidence="6" type="ORF">HLH29_07165</name>
</gene>
<keyword evidence="7" id="KW-1185">Reference proteome</keyword>
<name>A0A7W4JCX8_9PROT</name>
<dbReference type="SUPFAM" id="SSF53850">
    <property type="entry name" value="Periplasmic binding protein-like II"/>
    <property type="match status" value="1"/>
</dbReference>
<dbReference type="RefSeq" id="WP_182965257.1">
    <property type="nucleotide sequence ID" value="NZ_BAABGC010000020.1"/>
</dbReference>
<dbReference type="InterPro" id="IPR036390">
    <property type="entry name" value="WH_DNA-bd_sf"/>
</dbReference>
<dbReference type="Pfam" id="PF00126">
    <property type="entry name" value="HTH_1"/>
    <property type="match status" value="1"/>
</dbReference>
<dbReference type="InterPro" id="IPR000847">
    <property type="entry name" value="LysR_HTH_N"/>
</dbReference>
<dbReference type="GO" id="GO:0043565">
    <property type="term" value="F:sequence-specific DNA binding"/>
    <property type="evidence" value="ECO:0007669"/>
    <property type="project" value="TreeGrafter"/>
</dbReference>
<dbReference type="PANTHER" id="PTHR30537">
    <property type="entry name" value="HTH-TYPE TRANSCRIPTIONAL REGULATOR"/>
    <property type="match status" value="1"/>
</dbReference>
<evidence type="ECO:0000256" key="2">
    <source>
        <dbReference type="ARBA" id="ARBA00023015"/>
    </source>
</evidence>
<sequence>MKRSDIPSLDDLRAFAAVVRLGSVRAAAVELALTHGAVSRRVSKLAAELSLTLLEPDGRGVRPTRDGERLARAASDALGGIAAALAEIRSSAAAPPIVLSCERSLAMRWLIPRLSDFQDRHPGIDVHLSTGGGALDFARERITLAIRRLDFPLDPDWSVTTLVPESVGPVVRPDMAEQFASGDYLALGSRTRPEAWRNWLASRPDIPAPRDVRLYDHHFMMLEAAASGLGIALSPRIIAADDVANGRLLAPAGFDADGTSYGLIRPRGAQMTESVEVLERWLTHQAGSSVWTRP</sequence>
<proteinExistence type="inferred from homology"/>
<dbReference type="GO" id="GO:0003700">
    <property type="term" value="F:DNA-binding transcription factor activity"/>
    <property type="evidence" value="ECO:0007669"/>
    <property type="project" value="InterPro"/>
</dbReference>
<evidence type="ECO:0000259" key="5">
    <source>
        <dbReference type="PROSITE" id="PS50931"/>
    </source>
</evidence>
<dbReference type="InterPro" id="IPR036388">
    <property type="entry name" value="WH-like_DNA-bd_sf"/>
</dbReference>
<comment type="similarity">
    <text evidence="1">Belongs to the LysR transcriptional regulatory family.</text>
</comment>
<evidence type="ECO:0000313" key="7">
    <source>
        <dbReference type="Proteomes" id="UP000525623"/>
    </source>
</evidence>
<dbReference type="PROSITE" id="PS50931">
    <property type="entry name" value="HTH_LYSR"/>
    <property type="match status" value="1"/>
</dbReference>
<dbReference type="PANTHER" id="PTHR30537:SF74">
    <property type="entry name" value="HTH-TYPE TRANSCRIPTIONAL REGULATOR TRPI"/>
    <property type="match status" value="1"/>
</dbReference>
<dbReference type="SUPFAM" id="SSF46785">
    <property type="entry name" value="Winged helix' DNA-binding domain"/>
    <property type="match status" value="1"/>
</dbReference>
<evidence type="ECO:0000256" key="1">
    <source>
        <dbReference type="ARBA" id="ARBA00009437"/>
    </source>
</evidence>
<dbReference type="GO" id="GO:0006351">
    <property type="term" value="P:DNA-templated transcription"/>
    <property type="evidence" value="ECO:0007669"/>
    <property type="project" value="TreeGrafter"/>
</dbReference>
<evidence type="ECO:0000313" key="6">
    <source>
        <dbReference type="EMBL" id="MBB2178951.1"/>
    </source>
</evidence>